<dbReference type="GO" id="GO:0016874">
    <property type="term" value="F:ligase activity"/>
    <property type="evidence" value="ECO:0007669"/>
    <property type="project" value="UniProtKB-KW"/>
</dbReference>
<dbReference type="InterPro" id="IPR009097">
    <property type="entry name" value="Cyclic_Pdiesterase"/>
</dbReference>
<name>A0A1M7ZBN9_9BACT</name>
<keyword evidence="3" id="KW-1185">Reference proteome</keyword>
<organism evidence="2 3">
    <name type="scientific">Algoriphagus zhangzhouensis</name>
    <dbReference type="NCBI Taxonomy" id="1073327"/>
    <lineage>
        <taxon>Bacteria</taxon>
        <taxon>Pseudomonadati</taxon>
        <taxon>Bacteroidota</taxon>
        <taxon>Cytophagia</taxon>
        <taxon>Cytophagales</taxon>
        <taxon>Cyclobacteriaceae</taxon>
        <taxon>Algoriphagus</taxon>
    </lineage>
</organism>
<evidence type="ECO:0000256" key="1">
    <source>
        <dbReference type="ARBA" id="ARBA00022801"/>
    </source>
</evidence>
<dbReference type="PANTHER" id="PTHR40037">
    <property type="entry name" value="PHOSPHOESTERASE YJCG-RELATED"/>
    <property type="match status" value="1"/>
</dbReference>
<dbReference type="NCBIfam" id="TIGR02258">
    <property type="entry name" value="2_5_ligase"/>
    <property type="match status" value="1"/>
</dbReference>
<dbReference type="SUPFAM" id="SSF55144">
    <property type="entry name" value="LigT-like"/>
    <property type="match status" value="1"/>
</dbReference>
<keyword evidence="2" id="KW-0436">Ligase</keyword>
<evidence type="ECO:0000313" key="3">
    <source>
        <dbReference type="Proteomes" id="UP000184609"/>
    </source>
</evidence>
<protein>
    <submittedName>
        <fullName evidence="2">2'-5' RNA ligase</fullName>
    </submittedName>
</protein>
<dbReference type="InterPro" id="IPR004175">
    <property type="entry name" value="RNA_CPDase"/>
</dbReference>
<dbReference type="AlphaFoldDB" id="A0A1M7ZBN9"/>
<gene>
    <name evidence="2" type="ORF">SAMN04488108_2034</name>
</gene>
<dbReference type="InterPro" id="IPR050580">
    <property type="entry name" value="2H_phosphoesterase_YjcG-like"/>
</dbReference>
<reference evidence="3" key="1">
    <citation type="submission" date="2016-12" db="EMBL/GenBank/DDBJ databases">
        <authorList>
            <person name="Varghese N."/>
            <person name="Submissions S."/>
        </authorList>
    </citation>
    <scope>NUCLEOTIDE SEQUENCE [LARGE SCALE GENOMIC DNA]</scope>
    <source>
        <strain evidence="3">DSM 25035</strain>
    </source>
</reference>
<dbReference type="GO" id="GO:0008664">
    <property type="term" value="F:RNA 2',3'-cyclic 3'-phosphodiesterase activity"/>
    <property type="evidence" value="ECO:0007669"/>
    <property type="project" value="InterPro"/>
</dbReference>
<dbReference type="EMBL" id="FRXN01000002">
    <property type="protein sequence ID" value="SHO62262.1"/>
    <property type="molecule type" value="Genomic_DNA"/>
</dbReference>
<dbReference type="Gene3D" id="3.90.1140.10">
    <property type="entry name" value="Cyclic phosphodiesterase"/>
    <property type="match status" value="1"/>
</dbReference>
<dbReference type="STRING" id="1073327.SAMN04488108_2034"/>
<dbReference type="RefSeq" id="WP_073571648.1">
    <property type="nucleotide sequence ID" value="NZ_FRXN01000002.1"/>
</dbReference>
<sequence length="183" mass="21501">MRSLQKYFLAILPPQEFLDQVTKLKLDIKNEFGVKYALKSPAHITLKMPFLFDENKISKLTDSLSDLFKDSKPFTIQISGADQFRRRVIFLKVGKSSEMMALQEKIKKHLKIEHHLVEELSDKNYHPHMTVAYQDIKKGQFDPLYQFILERKLEFSFVANSIVLLRKDEGIWKGDKSIDLHFK</sequence>
<dbReference type="Proteomes" id="UP000184609">
    <property type="component" value="Unassembled WGS sequence"/>
</dbReference>
<dbReference type="PANTHER" id="PTHR40037:SF1">
    <property type="entry name" value="PHOSPHOESTERASE SAOUHSC_00951-RELATED"/>
    <property type="match status" value="1"/>
</dbReference>
<dbReference type="GO" id="GO:0004113">
    <property type="term" value="F:2',3'-cyclic-nucleotide 3'-phosphodiesterase activity"/>
    <property type="evidence" value="ECO:0007669"/>
    <property type="project" value="InterPro"/>
</dbReference>
<proteinExistence type="predicted"/>
<keyword evidence="1" id="KW-0378">Hydrolase</keyword>
<dbReference type="OrthoDB" id="1951600at2"/>
<accession>A0A1M7ZBN9</accession>
<evidence type="ECO:0000313" key="2">
    <source>
        <dbReference type="EMBL" id="SHO62262.1"/>
    </source>
</evidence>
<dbReference type="Pfam" id="PF13563">
    <property type="entry name" value="2_5_RNA_ligase2"/>
    <property type="match status" value="1"/>
</dbReference>